<organism evidence="11 12">
    <name type="scientific">Candidatus Thermokryptus mobilis</name>
    <dbReference type="NCBI Taxonomy" id="1643428"/>
    <lineage>
        <taxon>Bacteria</taxon>
        <taxon>Pseudomonadati</taxon>
        <taxon>Candidatus Kryptoniota</taxon>
        <taxon>Candidatus Thermokryptus</taxon>
    </lineage>
</organism>
<dbReference type="Pfam" id="PF00730">
    <property type="entry name" value="HhH-GPD"/>
    <property type="match status" value="1"/>
</dbReference>
<sequence>MREKVKMRKIAQAIEKFFSSRKDKKIDPLDILIATILSQNTNDLNSAKAFENLKTRFPRFEDIINADVKQIEEAIKIGGLAHQKAVRIKKLLTELKEKVGRLDLSFLSKISVEEGIKFLTTFKGVGLKTASCVLLFGFNKDVFPVDTHIHRILNRVGVVKTKTPDETFHKVKNLIPSGSAYVLHTGLIKFGRLICRARNPLCGVCPIYSICKFRDKKFFKDKSKGLGLKLTKKGEFILLDEI</sequence>
<protein>
    <submittedName>
        <fullName evidence="11">Endonuclease-3</fullName>
    </submittedName>
</protein>
<dbReference type="OrthoDB" id="9802365at2"/>
<dbReference type="PANTHER" id="PTHR47203:SF1">
    <property type="entry name" value="HYPOTHETICAL BASE EXCISION DNA REPAIR PROTEIN (EUROFUNG)"/>
    <property type="match status" value="1"/>
</dbReference>
<dbReference type="GO" id="GO:0140097">
    <property type="term" value="F:catalytic activity, acting on DNA"/>
    <property type="evidence" value="ECO:0007669"/>
    <property type="project" value="UniProtKB-ARBA"/>
</dbReference>
<dbReference type="EMBL" id="FAOO01000008">
    <property type="protein sequence ID" value="CUU05634.1"/>
    <property type="molecule type" value="Genomic_DNA"/>
</dbReference>
<evidence type="ECO:0000256" key="2">
    <source>
        <dbReference type="ARBA" id="ARBA00008343"/>
    </source>
</evidence>
<keyword evidence="11" id="KW-0540">Nuclease</keyword>
<evidence type="ECO:0000256" key="7">
    <source>
        <dbReference type="ARBA" id="ARBA00023014"/>
    </source>
</evidence>
<dbReference type="InterPro" id="IPR004035">
    <property type="entry name" value="Endouclease-III_FeS-bd_BS"/>
</dbReference>
<evidence type="ECO:0000256" key="1">
    <source>
        <dbReference type="ARBA" id="ARBA00001966"/>
    </source>
</evidence>
<keyword evidence="6" id="KW-0408">Iron</keyword>
<dbReference type="GO" id="GO:0004519">
    <property type="term" value="F:endonuclease activity"/>
    <property type="evidence" value="ECO:0007669"/>
    <property type="project" value="UniProtKB-KW"/>
</dbReference>
<dbReference type="CDD" id="cd00056">
    <property type="entry name" value="ENDO3c"/>
    <property type="match status" value="1"/>
</dbReference>
<gene>
    <name evidence="11" type="ORF">JGI1_01290</name>
</gene>
<dbReference type="PROSITE" id="PS00764">
    <property type="entry name" value="ENDONUCLEASE_III_1"/>
    <property type="match status" value="1"/>
</dbReference>
<keyword evidence="4" id="KW-0227">DNA damage</keyword>
<dbReference type="GO" id="GO:0006284">
    <property type="term" value="P:base-excision repair"/>
    <property type="evidence" value="ECO:0007669"/>
    <property type="project" value="InterPro"/>
</dbReference>
<dbReference type="RefSeq" id="WP_140945035.1">
    <property type="nucleotide sequence ID" value="NZ_FAOO01000008.1"/>
</dbReference>
<evidence type="ECO:0000256" key="3">
    <source>
        <dbReference type="ARBA" id="ARBA00022723"/>
    </source>
</evidence>
<dbReference type="STRING" id="1643428.GCA_001442855_01262"/>
<dbReference type="PIRSF" id="PIRSF001435">
    <property type="entry name" value="Nth"/>
    <property type="match status" value="1"/>
</dbReference>
<keyword evidence="9" id="KW-0326">Glycosidase</keyword>
<name>A0A0S4N2Y0_9BACT</name>
<keyword evidence="12" id="KW-1185">Reference proteome</keyword>
<proteinExistence type="inferred from homology"/>
<keyword evidence="5" id="KW-0378">Hydrolase</keyword>
<dbReference type="Pfam" id="PF10576">
    <property type="entry name" value="EndIII_4Fe-2S"/>
    <property type="match status" value="1"/>
</dbReference>
<dbReference type="SMART" id="SM00525">
    <property type="entry name" value="FES"/>
    <property type="match status" value="1"/>
</dbReference>
<evidence type="ECO:0000256" key="8">
    <source>
        <dbReference type="ARBA" id="ARBA00023204"/>
    </source>
</evidence>
<evidence type="ECO:0000313" key="12">
    <source>
        <dbReference type="Proteomes" id="UP000320623"/>
    </source>
</evidence>
<dbReference type="SMART" id="SM00478">
    <property type="entry name" value="ENDO3c"/>
    <property type="match status" value="1"/>
</dbReference>
<dbReference type="InterPro" id="IPR023170">
    <property type="entry name" value="HhH_base_excis_C"/>
</dbReference>
<dbReference type="Gene3D" id="1.10.340.30">
    <property type="entry name" value="Hypothetical protein, domain 2"/>
    <property type="match status" value="1"/>
</dbReference>
<evidence type="ECO:0000256" key="4">
    <source>
        <dbReference type="ARBA" id="ARBA00022763"/>
    </source>
</evidence>
<keyword evidence="7" id="KW-0411">Iron-sulfur</keyword>
<dbReference type="GO" id="GO:0046872">
    <property type="term" value="F:metal ion binding"/>
    <property type="evidence" value="ECO:0007669"/>
    <property type="project" value="UniProtKB-KW"/>
</dbReference>
<dbReference type="AlphaFoldDB" id="A0A0S4N2Y0"/>
<keyword evidence="3" id="KW-0479">Metal-binding</keyword>
<dbReference type="SUPFAM" id="SSF48150">
    <property type="entry name" value="DNA-glycosylase"/>
    <property type="match status" value="1"/>
</dbReference>
<reference evidence="12" key="1">
    <citation type="submission" date="2015-11" db="EMBL/GenBank/DDBJ databases">
        <authorList>
            <person name="Varghese N."/>
        </authorList>
    </citation>
    <scope>NUCLEOTIDE SEQUENCE [LARGE SCALE GENOMIC DNA]</scope>
</reference>
<keyword evidence="8" id="KW-0234">DNA repair</keyword>
<comment type="cofactor">
    <cofactor evidence="1">
        <name>[4Fe-4S] cluster</name>
        <dbReference type="ChEBI" id="CHEBI:49883"/>
    </cofactor>
</comment>
<evidence type="ECO:0000256" key="5">
    <source>
        <dbReference type="ARBA" id="ARBA00022801"/>
    </source>
</evidence>
<dbReference type="PANTHER" id="PTHR47203">
    <property type="match status" value="1"/>
</dbReference>
<evidence type="ECO:0000259" key="10">
    <source>
        <dbReference type="SMART" id="SM00478"/>
    </source>
</evidence>
<comment type="similarity">
    <text evidence="2">Belongs to the Nth/MutY family.</text>
</comment>
<keyword evidence="11" id="KW-0255">Endonuclease</keyword>
<dbReference type="InterPro" id="IPR003651">
    <property type="entry name" value="Endonuclease3_FeS-loop_motif"/>
</dbReference>
<accession>A0A0S4N2Y0</accession>
<dbReference type="InterPro" id="IPR003265">
    <property type="entry name" value="HhH-GPD_domain"/>
</dbReference>
<dbReference type="Gene3D" id="1.10.1670.10">
    <property type="entry name" value="Helix-hairpin-Helix base-excision DNA repair enzymes (C-terminal)"/>
    <property type="match status" value="1"/>
</dbReference>
<dbReference type="GO" id="GO:0016798">
    <property type="term" value="F:hydrolase activity, acting on glycosyl bonds"/>
    <property type="evidence" value="ECO:0007669"/>
    <property type="project" value="UniProtKB-KW"/>
</dbReference>
<evidence type="ECO:0000313" key="11">
    <source>
        <dbReference type="EMBL" id="CUU05634.1"/>
    </source>
</evidence>
<dbReference type="Proteomes" id="UP000320623">
    <property type="component" value="Unassembled WGS sequence"/>
</dbReference>
<feature type="domain" description="HhH-GPD" evidence="10">
    <location>
        <begin position="37"/>
        <end position="193"/>
    </location>
</feature>
<dbReference type="InterPro" id="IPR011257">
    <property type="entry name" value="DNA_glycosylase"/>
</dbReference>
<dbReference type="GO" id="GO:0051539">
    <property type="term" value="F:4 iron, 4 sulfur cluster binding"/>
    <property type="evidence" value="ECO:0007669"/>
    <property type="project" value="InterPro"/>
</dbReference>
<evidence type="ECO:0000256" key="9">
    <source>
        <dbReference type="ARBA" id="ARBA00023295"/>
    </source>
</evidence>
<evidence type="ECO:0000256" key="6">
    <source>
        <dbReference type="ARBA" id="ARBA00023004"/>
    </source>
</evidence>